<feature type="region of interest" description="Disordered" evidence="2">
    <location>
        <begin position="118"/>
        <end position="172"/>
    </location>
</feature>
<organism evidence="3 4">
    <name type="scientific">Exocentrus adspersus</name>
    <dbReference type="NCBI Taxonomy" id="1586481"/>
    <lineage>
        <taxon>Eukaryota</taxon>
        <taxon>Metazoa</taxon>
        <taxon>Ecdysozoa</taxon>
        <taxon>Arthropoda</taxon>
        <taxon>Hexapoda</taxon>
        <taxon>Insecta</taxon>
        <taxon>Pterygota</taxon>
        <taxon>Neoptera</taxon>
        <taxon>Endopterygota</taxon>
        <taxon>Coleoptera</taxon>
        <taxon>Polyphaga</taxon>
        <taxon>Cucujiformia</taxon>
        <taxon>Chrysomeloidea</taxon>
        <taxon>Cerambycidae</taxon>
        <taxon>Lamiinae</taxon>
        <taxon>Acanthocinini</taxon>
        <taxon>Exocentrus</taxon>
    </lineage>
</organism>
<evidence type="ECO:0000256" key="1">
    <source>
        <dbReference type="SAM" id="Coils"/>
    </source>
</evidence>
<dbReference type="EMBL" id="JANEYG010000393">
    <property type="protein sequence ID" value="KAJ8909880.1"/>
    <property type="molecule type" value="Genomic_DNA"/>
</dbReference>
<dbReference type="AlphaFoldDB" id="A0AAV8V6S1"/>
<name>A0AAV8V6S1_9CUCU</name>
<feature type="region of interest" description="Disordered" evidence="2">
    <location>
        <begin position="191"/>
        <end position="285"/>
    </location>
</feature>
<evidence type="ECO:0000313" key="4">
    <source>
        <dbReference type="Proteomes" id="UP001159042"/>
    </source>
</evidence>
<accession>A0AAV8V6S1</accession>
<feature type="compositionally biased region" description="Basic and acidic residues" evidence="2">
    <location>
        <begin position="205"/>
        <end position="234"/>
    </location>
</feature>
<comment type="caution">
    <text evidence="3">The sequence shown here is derived from an EMBL/GenBank/DDBJ whole genome shotgun (WGS) entry which is preliminary data.</text>
</comment>
<keyword evidence="4" id="KW-1185">Reference proteome</keyword>
<protein>
    <submittedName>
        <fullName evidence="3">Uncharacterized protein</fullName>
    </submittedName>
</protein>
<evidence type="ECO:0000256" key="2">
    <source>
        <dbReference type="SAM" id="MobiDB-lite"/>
    </source>
</evidence>
<gene>
    <name evidence="3" type="ORF">NQ315_013514</name>
</gene>
<dbReference type="Proteomes" id="UP001159042">
    <property type="component" value="Unassembled WGS sequence"/>
</dbReference>
<feature type="coiled-coil region" evidence="1">
    <location>
        <begin position="23"/>
        <end position="99"/>
    </location>
</feature>
<feature type="compositionally biased region" description="Polar residues" evidence="2">
    <location>
        <begin position="129"/>
        <end position="145"/>
    </location>
</feature>
<keyword evidence="1" id="KW-0175">Coiled coil</keyword>
<proteinExistence type="predicted"/>
<sequence>MPGEEEVMGKEVKENNEAIVHCLLELRKQRDDLEYLLEKQLEEKKTLEMEMERLTYKLCLINKSMGQRAKALENYNETIGEIEQQYEKLKQNALELKTALASECDQLDSLINKKTSTEDALGKDDVDEASSSTQAPPAISSSHGSTLHPHWEDSPSTMSGDVGQNHPIHPTNTECVCLPNKDGRCVREKKASKMIQASPPAEPELPTKLEKDQIGLRSEEKSDQVRVKEDDPVKPGHIILKRSAEKGAQTADVKLSPEDADAMKAKRDQLSQAIQQHKESHRRSL</sequence>
<evidence type="ECO:0000313" key="3">
    <source>
        <dbReference type="EMBL" id="KAJ8909880.1"/>
    </source>
</evidence>
<reference evidence="3 4" key="1">
    <citation type="journal article" date="2023" name="Insect Mol. Biol.">
        <title>Genome sequencing provides insights into the evolution of gene families encoding plant cell wall-degrading enzymes in longhorned beetles.</title>
        <authorList>
            <person name="Shin N.R."/>
            <person name="Okamura Y."/>
            <person name="Kirsch R."/>
            <person name="Pauchet Y."/>
        </authorList>
    </citation>
    <scope>NUCLEOTIDE SEQUENCE [LARGE SCALE GENOMIC DNA]</scope>
    <source>
        <strain evidence="3">EAD_L_NR</strain>
    </source>
</reference>
<feature type="compositionally biased region" description="Basic and acidic residues" evidence="2">
    <location>
        <begin position="255"/>
        <end position="269"/>
    </location>
</feature>